<comment type="caution">
    <text evidence="11">The sequence shown here is derived from an EMBL/GenBank/DDBJ whole genome shotgun (WGS) entry which is preliminary data.</text>
</comment>
<comment type="pathway">
    <text evidence="1">Pyrimidine metabolism; CTP biosynthesis via de novo pathway; CTP from UDP: step 2/2.</text>
</comment>
<dbReference type="GO" id="GO:0044210">
    <property type="term" value="P:'de novo' CTP biosynthetic process"/>
    <property type="evidence" value="ECO:0007669"/>
    <property type="project" value="UniProtKB-UniPathway"/>
</dbReference>
<dbReference type="GO" id="GO:0042802">
    <property type="term" value="F:identical protein binding"/>
    <property type="evidence" value="ECO:0007669"/>
    <property type="project" value="TreeGrafter"/>
</dbReference>
<evidence type="ECO:0000256" key="5">
    <source>
        <dbReference type="ARBA" id="ARBA00022741"/>
    </source>
</evidence>
<keyword evidence="4" id="KW-0436">Ligase</keyword>
<dbReference type="EMBL" id="CAJOBD010033690">
    <property type="protein sequence ID" value="CAF4293946.1"/>
    <property type="molecule type" value="Genomic_DNA"/>
</dbReference>
<dbReference type="Pfam" id="PF00117">
    <property type="entry name" value="GATase"/>
    <property type="match status" value="1"/>
</dbReference>
<feature type="domain" description="Glutamine amidotransferase" evidence="10">
    <location>
        <begin position="3"/>
        <end position="66"/>
    </location>
</feature>
<dbReference type="SUPFAM" id="SSF52317">
    <property type="entry name" value="Class I glutamine amidotransferase-like"/>
    <property type="match status" value="1"/>
</dbReference>
<keyword evidence="7" id="KW-0315">Glutamine amidotransferase</keyword>
<evidence type="ECO:0000256" key="2">
    <source>
        <dbReference type="ARBA" id="ARBA00007533"/>
    </source>
</evidence>
<dbReference type="UniPathway" id="UPA00159">
    <property type="reaction ID" value="UER00277"/>
</dbReference>
<comment type="catalytic activity">
    <reaction evidence="9">
        <text>UTP + L-glutamine + ATP + H2O = CTP + L-glutamate + ADP + phosphate + 2 H(+)</text>
        <dbReference type="Rhea" id="RHEA:26426"/>
        <dbReference type="ChEBI" id="CHEBI:15377"/>
        <dbReference type="ChEBI" id="CHEBI:15378"/>
        <dbReference type="ChEBI" id="CHEBI:29985"/>
        <dbReference type="ChEBI" id="CHEBI:30616"/>
        <dbReference type="ChEBI" id="CHEBI:37563"/>
        <dbReference type="ChEBI" id="CHEBI:43474"/>
        <dbReference type="ChEBI" id="CHEBI:46398"/>
        <dbReference type="ChEBI" id="CHEBI:58359"/>
        <dbReference type="ChEBI" id="CHEBI:456216"/>
        <dbReference type="EC" id="6.3.4.2"/>
    </reaction>
</comment>
<proteinExistence type="inferred from homology"/>
<organism evidence="11 12">
    <name type="scientific">Rotaria sordida</name>
    <dbReference type="NCBI Taxonomy" id="392033"/>
    <lineage>
        <taxon>Eukaryota</taxon>
        <taxon>Metazoa</taxon>
        <taxon>Spiralia</taxon>
        <taxon>Gnathifera</taxon>
        <taxon>Rotifera</taxon>
        <taxon>Eurotatoria</taxon>
        <taxon>Bdelloidea</taxon>
        <taxon>Philodinida</taxon>
        <taxon>Philodinidae</taxon>
        <taxon>Rotaria</taxon>
    </lineage>
</organism>
<evidence type="ECO:0000313" key="12">
    <source>
        <dbReference type="Proteomes" id="UP000663836"/>
    </source>
</evidence>
<evidence type="ECO:0000259" key="10">
    <source>
        <dbReference type="Pfam" id="PF00117"/>
    </source>
</evidence>
<dbReference type="PROSITE" id="PS51273">
    <property type="entry name" value="GATASE_TYPE_1"/>
    <property type="match status" value="1"/>
</dbReference>
<reference evidence="11" key="1">
    <citation type="submission" date="2021-02" db="EMBL/GenBank/DDBJ databases">
        <authorList>
            <person name="Nowell W R."/>
        </authorList>
    </citation>
    <scope>NUCLEOTIDE SEQUENCE</scope>
</reference>
<dbReference type="EC" id="6.3.4.2" evidence="3"/>
<evidence type="ECO:0000313" key="11">
    <source>
        <dbReference type="EMBL" id="CAF4293946.1"/>
    </source>
</evidence>
<dbReference type="GO" id="GO:0005524">
    <property type="term" value="F:ATP binding"/>
    <property type="evidence" value="ECO:0007669"/>
    <property type="project" value="UniProtKB-KW"/>
</dbReference>
<evidence type="ECO:0000256" key="8">
    <source>
        <dbReference type="ARBA" id="ARBA00022975"/>
    </source>
</evidence>
<comment type="similarity">
    <text evidence="2">Belongs to the CTP synthase family.</text>
</comment>
<dbReference type="PANTHER" id="PTHR11550">
    <property type="entry name" value="CTP SYNTHASE"/>
    <property type="match status" value="1"/>
</dbReference>
<dbReference type="AlphaFoldDB" id="A0A820HFE9"/>
<dbReference type="InterPro" id="IPR029062">
    <property type="entry name" value="Class_I_gatase-like"/>
</dbReference>
<dbReference type="GO" id="GO:0019856">
    <property type="term" value="P:pyrimidine nucleobase biosynthetic process"/>
    <property type="evidence" value="ECO:0007669"/>
    <property type="project" value="TreeGrafter"/>
</dbReference>
<dbReference type="PANTHER" id="PTHR11550:SF0">
    <property type="entry name" value="CTP SYNTHASE-RELATED"/>
    <property type="match status" value="1"/>
</dbReference>
<keyword evidence="5" id="KW-0547">Nucleotide-binding</keyword>
<evidence type="ECO:0000256" key="9">
    <source>
        <dbReference type="ARBA" id="ARBA00047781"/>
    </source>
</evidence>
<protein>
    <recommendedName>
        <fullName evidence="3">CTP synthase (glutamine hydrolyzing)</fullName>
        <ecNumber evidence="3">6.3.4.2</ecNumber>
    </recommendedName>
</protein>
<name>A0A820HFE9_9BILA</name>
<dbReference type="GO" id="GO:0097268">
    <property type="term" value="C:cytoophidium"/>
    <property type="evidence" value="ECO:0007669"/>
    <property type="project" value="TreeGrafter"/>
</dbReference>
<gene>
    <name evidence="11" type="ORF">JBS370_LOCUS40162</name>
</gene>
<dbReference type="GO" id="GO:0003883">
    <property type="term" value="F:CTP synthase activity"/>
    <property type="evidence" value="ECO:0007669"/>
    <property type="project" value="UniProtKB-EC"/>
</dbReference>
<dbReference type="Gene3D" id="3.40.50.880">
    <property type="match status" value="1"/>
</dbReference>
<accession>A0A820HFE9</accession>
<keyword evidence="6" id="KW-0067">ATP-binding</keyword>
<evidence type="ECO:0000256" key="1">
    <source>
        <dbReference type="ARBA" id="ARBA00005171"/>
    </source>
</evidence>
<sequence length="68" mass="8195">MDSIDERHRHRYEVNPKYIEVFEKAGMKFVGRSDDNERMEILELENHPYFVGVQYHPEYISRPLKPSA</sequence>
<keyword evidence="8" id="KW-0665">Pyrimidine biosynthesis</keyword>
<dbReference type="GO" id="GO:0005737">
    <property type="term" value="C:cytoplasm"/>
    <property type="evidence" value="ECO:0007669"/>
    <property type="project" value="TreeGrafter"/>
</dbReference>
<evidence type="ECO:0000256" key="3">
    <source>
        <dbReference type="ARBA" id="ARBA00012291"/>
    </source>
</evidence>
<feature type="non-terminal residue" evidence="11">
    <location>
        <position position="1"/>
    </location>
</feature>
<evidence type="ECO:0000256" key="6">
    <source>
        <dbReference type="ARBA" id="ARBA00022840"/>
    </source>
</evidence>
<dbReference type="InterPro" id="IPR017926">
    <property type="entry name" value="GATASE"/>
</dbReference>
<evidence type="ECO:0000256" key="7">
    <source>
        <dbReference type="ARBA" id="ARBA00022962"/>
    </source>
</evidence>
<dbReference type="Proteomes" id="UP000663836">
    <property type="component" value="Unassembled WGS sequence"/>
</dbReference>
<evidence type="ECO:0000256" key="4">
    <source>
        <dbReference type="ARBA" id="ARBA00022598"/>
    </source>
</evidence>
<dbReference type="InterPro" id="IPR004468">
    <property type="entry name" value="CTP_synthase"/>
</dbReference>